<dbReference type="AlphaFoldDB" id="A0A8J2MPK3"/>
<protein>
    <submittedName>
        <fullName evidence="1">Uncharacterized protein</fullName>
    </submittedName>
</protein>
<reference evidence="1" key="1">
    <citation type="submission" date="2021-04" db="EMBL/GenBank/DDBJ databases">
        <authorList>
            <person name="Chebbi M.A.C M."/>
        </authorList>
    </citation>
    <scope>NUCLEOTIDE SEQUENCE</scope>
</reference>
<sequence>MNHSCDLIKSLQNLVNSIAQSFNDLREKTMSEDYCQRCYNVCSETIEYFNTILMDQQTSVQVKRSVQANIVLLCWYAHQFTRLSGQVVSGDLSARNSLIKWQDLENAFSNNIKTGCVVNRAHTDLREFLNDSKDLVIEKIGSMMRNAGNLKVNVELFCIFRNSKNGDTVEEKKSFNTKSREIIQATRLDEWYMDNVYHKLLKKVEEFNQKDSGWSLVEINNLVVTMSTFLPLPAGESTYVQLPKDIQHKRAKNMNTHDNDMKNYEPRFHFALIKNLSRLVKSQLSKGHSKLFFCDRCLNHYKKKNRFINTNLIVLK</sequence>
<dbReference type="PANTHER" id="PTHR31511">
    <property type="entry name" value="PROTEIN CBG23764"/>
    <property type="match status" value="1"/>
</dbReference>
<dbReference type="EMBL" id="CAJNRD030001122">
    <property type="protein sequence ID" value="CAG5100654.1"/>
    <property type="molecule type" value="Genomic_DNA"/>
</dbReference>
<evidence type="ECO:0000313" key="2">
    <source>
        <dbReference type="Proteomes" id="UP000786811"/>
    </source>
</evidence>
<dbReference type="Proteomes" id="UP000786811">
    <property type="component" value="Unassembled WGS sequence"/>
</dbReference>
<gene>
    <name evidence="1" type="ORF">HICCMSTLAB_LOCUS9727</name>
</gene>
<dbReference type="OrthoDB" id="7694315at2759"/>
<accession>A0A8J2MPK3</accession>
<organism evidence="1 2">
    <name type="scientific">Cotesia congregata</name>
    <name type="common">Parasitoid wasp</name>
    <name type="synonym">Apanteles congregatus</name>
    <dbReference type="NCBI Taxonomy" id="51543"/>
    <lineage>
        <taxon>Eukaryota</taxon>
        <taxon>Metazoa</taxon>
        <taxon>Ecdysozoa</taxon>
        <taxon>Arthropoda</taxon>
        <taxon>Hexapoda</taxon>
        <taxon>Insecta</taxon>
        <taxon>Pterygota</taxon>
        <taxon>Neoptera</taxon>
        <taxon>Endopterygota</taxon>
        <taxon>Hymenoptera</taxon>
        <taxon>Apocrita</taxon>
        <taxon>Ichneumonoidea</taxon>
        <taxon>Braconidae</taxon>
        <taxon>Microgastrinae</taxon>
        <taxon>Cotesia</taxon>
    </lineage>
</organism>
<evidence type="ECO:0000313" key="1">
    <source>
        <dbReference type="EMBL" id="CAG5100654.1"/>
    </source>
</evidence>
<dbReference type="PANTHER" id="PTHR31511:SF12">
    <property type="entry name" value="RHO TERMINATION FACTOR N-TERMINAL DOMAIN-CONTAINING PROTEIN"/>
    <property type="match status" value="1"/>
</dbReference>
<comment type="caution">
    <text evidence="1">The sequence shown here is derived from an EMBL/GenBank/DDBJ whole genome shotgun (WGS) entry which is preliminary data.</text>
</comment>
<name>A0A8J2MPK3_COTCN</name>
<proteinExistence type="predicted"/>
<keyword evidence="2" id="KW-1185">Reference proteome</keyword>